<evidence type="ECO:0000313" key="1">
    <source>
        <dbReference type="EMBL" id="KAJ4726591.1"/>
    </source>
</evidence>
<sequence length="244" mass="27998">MGEEVILLNAWPSMFGMRVRIALAEKGIKYEYREEDVRNKSSLLLQLNPLHKTIPVLIHNGQPICESPIIVQYIDEVWNEKAPLLPSDPYQRAKARFWVDFIDKNIYADGKKIWAVTGKKLQEVTKEFVEILKILEKELGDKPYLGGQNFGFVDLALIPYYSWFHSYETLGNFSLEVECPKIIAWAKRCLQRESVSKSLQDGKEIFQFVSEVRKRLDEANIRRNSGSASGGSKCQESKVGRAKL</sequence>
<evidence type="ECO:0000313" key="2">
    <source>
        <dbReference type="Proteomes" id="UP001164539"/>
    </source>
</evidence>
<dbReference type="EMBL" id="CM051395">
    <property type="protein sequence ID" value="KAJ4726591.1"/>
    <property type="molecule type" value="Genomic_DNA"/>
</dbReference>
<proteinExistence type="predicted"/>
<protein>
    <submittedName>
        <fullName evidence="1">Glutathione S-transferase</fullName>
    </submittedName>
</protein>
<comment type="caution">
    <text evidence="1">The sequence shown here is derived from an EMBL/GenBank/DDBJ whole genome shotgun (WGS) entry which is preliminary data.</text>
</comment>
<reference evidence="1 2" key="1">
    <citation type="journal article" date="2023" name="Science">
        <title>Complex scaffold remodeling in plant triterpene biosynthesis.</title>
        <authorList>
            <person name="De La Pena R."/>
            <person name="Hodgson H."/>
            <person name="Liu J.C."/>
            <person name="Stephenson M.J."/>
            <person name="Martin A.C."/>
            <person name="Owen C."/>
            <person name="Harkess A."/>
            <person name="Leebens-Mack J."/>
            <person name="Jimenez L.E."/>
            <person name="Osbourn A."/>
            <person name="Sattely E.S."/>
        </authorList>
    </citation>
    <scope>NUCLEOTIDE SEQUENCE [LARGE SCALE GENOMIC DNA]</scope>
    <source>
        <strain evidence="2">cv. JPN11</strain>
        <tissue evidence="1">Leaf</tissue>
    </source>
</reference>
<name>A0ACC1YS38_MELAZ</name>
<gene>
    <name evidence="1" type="ORF">OWV82_005276</name>
</gene>
<accession>A0ACC1YS38</accession>
<keyword evidence="2" id="KW-1185">Reference proteome</keyword>
<dbReference type="Proteomes" id="UP001164539">
    <property type="component" value="Chromosome 2"/>
</dbReference>
<organism evidence="1 2">
    <name type="scientific">Melia azedarach</name>
    <name type="common">Chinaberry tree</name>
    <dbReference type="NCBI Taxonomy" id="155640"/>
    <lineage>
        <taxon>Eukaryota</taxon>
        <taxon>Viridiplantae</taxon>
        <taxon>Streptophyta</taxon>
        <taxon>Embryophyta</taxon>
        <taxon>Tracheophyta</taxon>
        <taxon>Spermatophyta</taxon>
        <taxon>Magnoliopsida</taxon>
        <taxon>eudicotyledons</taxon>
        <taxon>Gunneridae</taxon>
        <taxon>Pentapetalae</taxon>
        <taxon>rosids</taxon>
        <taxon>malvids</taxon>
        <taxon>Sapindales</taxon>
        <taxon>Meliaceae</taxon>
        <taxon>Melia</taxon>
    </lineage>
</organism>